<name>A0A016WIX7_9BILA</name>
<dbReference type="EMBL" id="JARK01000250">
    <property type="protein sequence ID" value="EYC39575.1"/>
    <property type="molecule type" value="Genomic_DNA"/>
</dbReference>
<gene>
    <name evidence="1" type="primary">Acey_s0650.g1129</name>
    <name evidence="1" type="ORF">Y032_0650g1129</name>
</gene>
<dbReference type="InterPro" id="IPR035940">
    <property type="entry name" value="CAP_sf"/>
</dbReference>
<dbReference type="Gene3D" id="3.40.33.10">
    <property type="entry name" value="CAP"/>
    <property type="match status" value="1"/>
</dbReference>
<evidence type="ECO:0000313" key="1">
    <source>
        <dbReference type="EMBL" id="EYC39575.1"/>
    </source>
</evidence>
<dbReference type="AlphaFoldDB" id="A0A016WIX7"/>
<organism evidence="1 2">
    <name type="scientific">Ancylostoma ceylanicum</name>
    <dbReference type="NCBI Taxonomy" id="53326"/>
    <lineage>
        <taxon>Eukaryota</taxon>
        <taxon>Metazoa</taxon>
        <taxon>Ecdysozoa</taxon>
        <taxon>Nematoda</taxon>
        <taxon>Chromadorea</taxon>
        <taxon>Rhabditida</taxon>
        <taxon>Rhabditina</taxon>
        <taxon>Rhabditomorpha</taxon>
        <taxon>Strongyloidea</taxon>
        <taxon>Ancylostomatidae</taxon>
        <taxon>Ancylostomatinae</taxon>
        <taxon>Ancylostoma</taxon>
    </lineage>
</organism>
<comment type="caution">
    <text evidence="1">The sequence shown here is derived from an EMBL/GenBank/DDBJ whole genome shotgun (WGS) entry which is preliminary data.</text>
</comment>
<dbReference type="SUPFAM" id="SSF55797">
    <property type="entry name" value="PR-1-like"/>
    <property type="match status" value="1"/>
</dbReference>
<keyword evidence="2" id="KW-1185">Reference proteome</keyword>
<protein>
    <submittedName>
        <fullName evidence="1">Uncharacterized protein</fullName>
    </submittedName>
</protein>
<proteinExistence type="predicted"/>
<sequence>MFIQDNIVQIIYNNTIAVGCAFVYCEDQKQLAFACVYNASRHADPEERDTYHCAKNHLAHRSCAHYVSVSDMEKRV</sequence>
<evidence type="ECO:0000313" key="2">
    <source>
        <dbReference type="Proteomes" id="UP000024635"/>
    </source>
</evidence>
<accession>A0A016WIX7</accession>
<dbReference type="Proteomes" id="UP000024635">
    <property type="component" value="Unassembled WGS sequence"/>
</dbReference>
<reference evidence="2" key="1">
    <citation type="journal article" date="2015" name="Nat. Genet.">
        <title>The genome and transcriptome of the zoonotic hookworm Ancylostoma ceylanicum identify infection-specific gene families.</title>
        <authorList>
            <person name="Schwarz E.M."/>
            <person name="Hu Y."/>
            <person name="Antoshechkin I."/>
            <person name="Miller M.M."/>
            <person name="Sternberg P.W."/>
            <person name="Aroian R.V."/>
        </authorList>
    </citation>
    <scope>NUCLEOTIDE SEQUENCE</scope>
    <source>
        <strain evidence="2">HY135</strain>
    </source>
</reference>